<reference evidence="1" key="1">
    <citation type="submission" date="2020-11" db="EMBL/GenBank/DDBJ databases">
        <authorList>
            <person name="Davenport K.M."/>
            <person name="Bickhart D.M."/>
            <person name="Smith T.P.L."/>
            <person name="Murdoch B.M."/>
            <person name="Rosen B.D."/>
        </authorList>
    </citation>
    <scope>NUCLEOTIDE SEQUENCE [LARGE SCALE GENOMIC DNA]</scope>
    <source>
        <strain evidence="1">OAR_USU_Benz2616</strain>
    </source>
</reference>
<dbReference type="Ensembl" id="ENSOART00020069268.1">
    <property type="protein sequence ID" value="ENSOARP00020061095.1"/>
    <property type="gene ID" value="ENSOARG00020034507.1"/>
</dbReference>
<proteinExistence type="predicted"/>
<organism evidence="1">
    <name type="scientific">Ovis aries</name>
    <name type="common">Sheep</name>
    <dbReference type="NCBI Taxonomy" id="9940"/>
    <lineage>
        <taxon>Eukaryota</taxon>
        <taxon>Metazoa</taxon>
        <taxon>Chordata</taxon>
        <taxon>Craniata</taxon>
        <taxon>Vertebrata</taxon>
        <taxon>Euteleostomi</taxon>
        <taxon>Mammalia</taxon>
        <taxon>Eutheria</taxon>
        <taxon>Laurasiatheria</taxon>
        <taxon>Artiodactyla</taxon>
        <taxon>Ruminantia</taxon>
        <taxon>Pecora</taxon>
        <taxon>Bovidae</taxon>
        <taxon>Caprinae</taxon>
        <taxon>Ovis</taxon>
    </lineage>
</organism>
<accession>A0AC11EP24</accession>
<evidence type="ECO:0000313" key="1">
    <source>
        <dbReference type="Ensembl" id="ENSOARP00020061095.1"/>
    </source>
</evidence>
<sequence length="149" mass="16432">MDTGPRVCSTLAVHPGQSSKGVAPGWEDLDRPTETHLELLGGAQAHRGHALGMRSEPSCLRTQFIPRGSRSRNQGTMQPRLLLVAAFLALLILPEATKAEEGSLLNKMKGYVKEATTTAKDVVQKTRDWMTESFSSLKDYWSSFKGKFK</sequence>
<protein>
    <submittedName>
        <fullName evidence="1">Uncharacterized protein</fullName>
    </submittedName>
</protein>
<reference evidence="1" key="3">
    <citation type="submission" date="2025-09" db="UniProtKB">
        <authorList>
            <consortium name="Ensembl"/>
        </authorList>
    </citation>
    <scope>IDENTIFICATION</scope>
</reference>
<reference evidence="1" key="2">
    <citation type="submission" date="2025-08" db="UniProtKB">
        <authorList>
            <consortium name="Ensembl"/>
        </authorList>
    </citation>
    <scope>IDENTIFICATION</scope>
</reference>
<name>A0AC11EP24_SHEEP</name>